<keyword evidence="1" id="KW-0732">Signal</keyword>
<name>A0A8H4TXV3_9HYPO</name>
<dbReference type="EMBL" id="JABEXW010000313">
    <property type="protein sequence ID" value="KAF4965993.1"/>
    <property type="molecule type" value="Genomic_DNA"/>
</dbReference>
<proteinExistence type="predicted"/>
<evidence type="ECO:0000256" key="1">
    <source>
        <dbReference type="SAM" id="SignalP"/>
    </source>
</evidence>
<dbReference type="Proteomes" id="UP000622797">
    <property type="component" value="Unassembled WGS sequence"/>
</dbReference>
<reference evidence="2" key="1">
    <citation type="journal article" date="2020" name="BMC Genomics">
        <title>Correction to: Identification and distribution of gene clusters required for synthesis of sphingolipid metabolism inhibitors in diverse species of the filamentous fungus Fusarium.</title>
        <authorList>
            <person name="Kim H.S."/>
            <person name="Lohmar J.M."/>
            <person name="Busman M."/>
            <person name="Brown D.W."/>
            <person name="Naumann T.A."/>
            <person name="Divon H.H."/>
            <person name="Lysoe E."/>
            <person name="Uhlig S."/>
            <person name="Proctor R.H."/>
        </authorList>
    </citation>
    <scope>NUCLEOTIDE SEQUENCE</scope>
    <source>
        <strain evidence="2">NRRL 20472</strain>
    </source>
</reference>
<evidence type="ECO:0000313" key="3">
    <source>
        <dbReference type="Proteomes" id="UP000622797"/>
    </source>
</evidence>
<keyword evidence="3" id="KW-1185">Reference proteome</keyword>
<dbReference type="AlphaFoldDB" id="A0A8H4TXV3"/>
<sequence length="133" mass="14467">MHFTHHIFPATALFATLSTAAPTVRSTPEAAVTIIGNDETRHNTERTFITVPLGKLTTLEDVSITTLKLSALTIKNPKKFASTPTVDDISCQMYKDEYGVTPGSAKFTRGADAHISTNPVSLGWILCYVNVEE</sequence>
<evidence type="ECO:0000313" key="2">
    <source>
        <dbReference type="EMBL" id="KAF4965993.1"/>
    </source>
</evidence>
<protein>
    <submittedName>
        <fullName evidence="2">Uncharacterized protein</fullName>
    </submittedName>
</protein>
<feature type="chain" id="PRO_5034933274" evidence="1">
    <location>
        <begin position="21"/>
        <end position="133"/>
    </location>
</feature>
<organism evidence="2 3">
    <name type="scientific">Fusarium sarcochroum</name>
    <dbReference type="NCBI Taxonomy" id="1208366"/>
    <lineage>
        <taxon>Eukaryota</taxon>
        <taxon>Fungi</taxon>
        <taxon>Dikarya</taxon>
        <taxon>Ascomycota</taxon>
        <taxon>Pezizomycotina</taxon>
        <taxon>Sordariomycetes</taxon>
        <taxon>Hypocreomycetidae</taxon>
        <taxon>Hypocreales</taxon>
        <taxon>Nectriaceae</taxon>
        <taxon>Fusarium</taxon>
        <taxon>Fusarium lateritium species complex</taxon>
    </lineage>
</organism>
<comment type="caution">
    <text evidence="2">The sequence shown here is derived from an EMBL/GenBank/DDBJ whole genome shotgun (WGS) entry which is preliminary data.</text>
</comment>
<accession>A0A8H4TXV3</accession>
<dbReference type="OrthoDB" id="5091764at2759"/>
<reference evidence="2" key="2">
    <citation type="submission" date="2020-05" db="EMBL/GenBank/DDBJ databases">
        <authorList>
            <person name="Kim H.-S."/>
            <person name="Proctor R.H."/>
            <person name="Brown D.W."/>
        </authorList>
    </citation>
    <scope>NUCLEOTIDE SEQUENCE</scope>
    <source>
        <strain evidence="2">NRRL 20472</strain>
    </source>
</reference>
<feature type="signal peptide" evidence="1">
    <location>
        <begin position="1"/>
        <end position="20"/>
    </location>
</feature>
<gene>
    <name evidence="2" type="ORF">FSARC_6269</name>
</gene>